<dbReference type="GO" id="GO:0008234">
    <property type="term" value="F:cysteine-type peptidase activity"/>
    <property type="evidence" value="ECO:0007669"/>
    <property type="project" value="UniProtKB-KW"/>
</dbReference>
<evidence type="ECO:0000256" key="3">
    <source>
        <dbReference type="ARBA" id="ARBA00022801"/>
    </source>
</evidence>
<dbReference type="Gene3D" id="2.30.30.40">
    <property type="entry name" value="SH3 Domains"/>
    <property type="match status" value="1"/>
</dbReference>
<dbReference type="PANTHER" id="PTHR47053:SF1">
    <property type="entry name" value="MUREIN DD-ENDOPEPTIDASE MEPH-RELATED"/>
    <property type="match status" value="1"/>
</dbReference>
<dbReference type="EMBL" id="MRCA01000001">
    <property type="protein sequence ID" value="OKH16510.1"/>
    <property type="molecule type" value="Genomic_DNA"/>
</dbReference>
<comment type="caution">
    <text evidence="6">The sequence shown here is derived from an EMBL/GenBank/DDBJ whole genome shotgun (WGS) entry which is preliminary data.</text>
</comment>
<comment type="similarity">
    <text evidence="1">Belongs to the peptidase C40 family.</text>
</comment>
<keyword evidence="7" id="KW-1185">Reference proteome</keyword>
<gene>
    <name evidence="6" type="ORF">NIES592_02425</name>
</gene>
<dbReference type="Pfam" id="PF00877">
    <property type="entry name" value="NLPC_P60"/>
    <property type="match status" value="1"/>
</dbReference>
<keyword evidence="3 6" id="KW-0378">Hydrolase</keyword>
<name>A0A1U7H5D6_9CYAN</name>
<dbReference type="GO" id="GO:0006508">
    <property type="term" value="P:proteolysis"/>
    <property type="evidence" value="ECO:0007669"/>
    <property type="project" value="UniProtKB-KW"/>
</dbReference>
<dbReference type="PANTHER" id="PTHR47053">
    <property type="entry name" value="MUREIN DD-ENDOPEPTIDASE MEPH-RELATED"/>
    <property type="match status" value="1"/>
</dbReference>
<dbReference type="InterPro" id="IPR041382">
    <property type="entry name" value="SH3_16"/>
</dbReference>
<evidence type="ECO:0000256" key="1">
    <source>
        <dbReference type="ARBA" id="ARBA00007074"/>
    </source>
</evidence>
<keyword evidence="4" id="KW-0788">Thiol protease</keyword>
<dbReference type="PROSITE" id="PS51935">
    <property type="entry name" value="NLPC_P60"/>
    <property type="match status" value="1"/>
</dbReference>
<dbReference type="InterPro" id="IPR038765">
    <property type="entry name" value="Papain-like_cys_pep_sf"/>
</dbReference>
<evidence type="ECO:0000259" key="5">
    <source>
        <dbReference type="PROSITE" id="PS51935"/>
    </source>
</evidence>
<feature type="domain" description="NlpC/P60" evidence="5">
    <location>
        <begin position="94"/>
        <end position="227"/>
    </location>
</feature>
<dbReference type="SUPFAM" id="SSF82057">
    <property type="entry name" value="Prokaryotic SH3-related domain"/>
    <property type="match status" value="1"/>
</dbReference>
<reference evidence="6 7" key="1">
    <citation type="submission" date="2016-11" db="EMBL/GenBank/DDBJ databases">
        <title>Draft Genome Sequences of Nine Cyanobacterial Strains from Diverse Habitats.</title>
        <authorList>
            <person name="Zhu T."/>
            <person name="Hou S."/>
            <person name="Lu X."/>
            <person name="Hess W.R."/>
        </authorList>
    </citation>
    <scope>NUCLEOTIDE SEQUENCE [LARGE SCALE GENOMIC DNA]</scope>
    <source>
        <strain evidence="6 7">NIES-592</strain>
    </source>
</reference>
<keyword evidence="2" id="KW-0645">Protease</keyword>
<sequence length="241" mass="26903">MSLNLKSEIENLESGEYECLTDLNIYDSPECTRLATQAQAGRHLWLTSNYQDVAVEVCLCEDDYPGWLSVVDLVFLQTATVPYQAKSFSESEIKKLLPEVIAFTHKAMQQPNYYLWGGTVGPNYDCSGLMQAAFRSVGICLPRDAYQQEGFTQPIDLALLQPGDLVFFGSPQKATHVGLYLGDSFYIHSSGKDKGRNGIGIDILSEQGDEVSRSYYQQLRGAGRVVKSYEPHSHRGLKEKI</sequence>
<dbReference type="Proteomes" id="UP000186391">
    <property type="component" value="Unassembled WGS sequence"/>
</dbReference>
<dbReference type="OrthoDB" id="9808890at2"/>
<dbReference type="InterPro" id="IPR051202">
    <property type="entry name" value="Peptidase_C40"/>
</dbReference>
<dbReference type="Gene3D" id="3.90.1720.10">
    <property type="entry name" value="endopeptidase domain like (from Nostoc punctiforme)"/>
    <property type="match status" value="1"/>
</dbReference>
<dbReference type="SUPFAM" id="SSF54001">
    <property type="entry name" value="Cysteine proteinases"/>
    <property type="match status" value="1"/>
</dbReference>
<evidence type="ECO:0000256" key="4">
    <source>
        <dbReference type="ARBA" id="ARBA00022807"/>
    </source>
</evidence>
<dbReference type="InterPro" id="IPR000064">
    <property type="entry name" value="NLP_P60_dom"/>
</dbReference>
<evidence type="ECO:0000313" key="6">
    <source>
        <dbReference type="EMBL" id="OKH16510.1"/>
    </source>
</evidence>
<proteinExistence type="inferred from homology"/>
<evidence type="ECO:0000256" key="2">
    <source>
        <dbReference type="ARBA" id="ARBA00022670"/>
    </source>
</evidence>
<dbReference type="RefSeq" id="WP_073554812.1">
    <property type="nucleotide sequence ID" value="NZ_MRCA01000001.1"/>
</dbReference>
<evidence type="ECO:0000313" key="7">
    <source>
        <dbReference type="Proteomes" id="UP000186391"/>
    </source>
</evidence>
<dbReference type="AlphaFoldDB" id="A0A1U7H5D6"/>
<organism evidence="6 7">
    <name type="scientific">Fischerella major NIES-592</name>
    <dbReference type="NCBI Taxonomy" id="210994"/>
    <lineage>
        <taxon>Bacteria</taxon>
        <taxon>Bacillati</taxon>
        <taxon>Cyanobacteriota</taxon>
        <taxon>Cyanophyceae</taxon>
        <taxon>Nostocales</taxon>
        <taxon>Hapalosiphonaceae</taxon>
        <taxon>Fischerella</taxon>
    </lineage>
</organism>
<accession>A0A1U7H5D6</accession>
<dbReference type="Pfam" id="PF18348">
    <property type="entry name" value="SH3_16"/>
    <property type="match status" value="1"/>
</dbReference>
<protein>
    <submittedName>
        <fullName evidence="6">Glycoside hydrolase</fullName>
    </submittedName>
</protein>